<gene>
    <name evidence="1" type="ORF">A3770_06p46080</name>
</gene>
<evidence type="ECO:0008006" key="3">
    <source>
        <dbReference type="Google" id="ProtNLM"/>
    </source>
</evidence>
<reference evidence="1 2" key="1">
    <citation type="submission" date="2018-07" db="EMBL/GenBank/DDBJ databases">
        <title>The complete nuclear genome of the prasinophyte Chloropicon primus (CCMP1205).</title>
        <authorList>
            <person name="Pombert J.-F."/>
            <person name="Otis C."/>
            <person name="Turmel M."/>
            <person name="Lemieux C."/>
        </authorList>
    </citation>
    <scope>NUCLEOTIDE SEQUENCE [LARGE SCALE GENOMIC DNA]</scope>
    <source>
        <strain evidence="1 2">CCMP1205</strain>
    </source>
</reference>
<dbReference type="AlphaFoldDB" id="A0A5B8MRQ1"/>
<organism evidence="1 2">
    <name type="scientific">Chloropicon primus</name>
    <dbReference type="NCBI Taxonomy" id="1764295"/>
    <lineage>
        <taxon>Eukaryota</taxon>
        <taxon>Viridiplantae</taxon>
        <taxon>Chlorophyta</taxon>
        <taxon>Chloropicophyceae</taxon>
        <taxon>Chloropicales</taxon>
        <taxon>Chloropicaceae</taxon>
        <taxon>Chloropicon</taxon>
    </lineage>
</organism>
<protein>
    <recommendedName>
        <fullName evidence="3">Exostosin GT47 domain-containing protein</fullName>
    </recommendedName>
</protein>
<sequence>MRSGGWVRGRRRRIAAAGEGARLEWDSTLEDQPAVRFFLYEDVLEDFTAHCEIKDRYAAKGAEALWIEQLVDHPWRTRDPETADLFVIPANFYAAHRGWCRKTPEEFLRTTSRTLEGSDWFHRSGGRDHVILSTFFESWRQIERLPKFRNMITRAAHTRRIV</sequence>
<evidence type="ECO:0000313" key="2">
    <source>
        <dbReference type="Proteomes" id="UP000316726"/>
    </source>
</evidence>
<proteinExistence type="predicted"/>
<keyword evidence="2" id="KW-1185">Reference proteome</keyword>
<name>A0A5B8MRQ1_9CHLO</name>
<accession>A0A5B8MRQ1</accession>
<dbReference type="OrthoDB" id="1924787at2759"/>
<evidence type="ECO:0000313" key="1">
    <source>
        <dbReference type="EMBL" id="QDZ22090.1"/>
    </source>
</evidence>
<dbReference type="Proteomes" id="UP000316726">
    <property type="component" value="Chromosome 6"/>
</dbReference>
<dbReference type="EMBL" id="CP031039">
    <property type="protein sequence ID" value="QDZ22090.1"/>
    <property type="molecule type" value="Genomic_DNA"/>
</dbReference>